<sequence length="492" mass="55601">MLYKSKMKAFLEVCSLPVSFVWILVHGLCRVEAQNVNGNKGEKIMNIERTNGMGLRRSPRLTSAPPETKGRSSKTIFKSSDKGSYSETRSSGKLNGKRLCLSKTEEADKGTFPLRHNETNLRLIIERQLRRSLKFSQATKNGSSDISVRRLDMDEVVFSEEKLLGISPSSMHSTENGDSNASFREHRREMSDDKQLKTPSSLSTLLAEDETFSKKAKGSSLSGKEKSQSKTDVIFIGNPIPDDEAQERWRWRYEMKVVDMNYTVKCYFFDSYCDSDDDDDEDKVVWNVECHYAQAEIDGCTINLGDCVYIKGEEAKHHIGRILEFFKTTDGENYFRVQWFYRAEDTVMKQEAAFHDERRVFYSTVMNDNPIDCIISKVSVTQISPKLGLKSNSLPRSDFYFDMEYCVDYSTFHNLPPGKLLFVLSYSSSNCCKEVFPSTPAFSANIPSFGTYQAELTLLDLYSGCGGMSTGLCLGAKASSIDLVTVFSSNQC</sequence>
<dbReference type="AlphaFoldDB" id="A0A7J9L416"/>
<dbReference type="InterPro" id="IPR043151">
    <property type="entry name" value="BAH_sf"/>
</dbReference>
<dbReference type="InterPro" id="IPR029063">
    <property type="entry name" value="SAM-dependent_MTases_sf"/>
</dbReference>
<keyword evidence="4" id="KW-1185">Reference proteome</keyword>
<dbReference type="PANTHER" id="PTHR10629:SF34">
    <property type="entry name" value="DNA (CYTOSINE-5)-METHYLTRANSFERASE CMT2"/>
    <property type="match status" value="1"/>
</dbReference>
<reference evidence="3 4" key="1">
    <citation type="journal article" date="2019" name="Genome Biol. Evol.">
        <title>Insights into the evolution of the New World diploid cottons (Gossypium, subgenus Houzingenia) based on genome sequencing.</title>
        <authorList>
            <person name="Grover C.E."/>
            <person name="Arick M.A. 2nd"/>
            <person name="Thrash A."/>
            <person name="Conover J.L."/>
            <person name="Sanders W.S."/>
            <person name="Peterson D.G."/>
            <person name="Frelichowski J.E."/>
            <person name="Scheffler J.A."/>
            <person name="Scheffler B.E."/>
            <person name="Wendel J.F."/>
        </authorList>
    </citation>
    <scope>NUCLEOTIDE SEQUENCE [LARGE SCALE GENOMIC DNA]</scope>
    <source>
        <strain evidence="3">1</strain>
        <tissue evidence="3">Leaf</tissue>
    </source>
</reference>
<proteinExistence type="predicted"/>
<evidence type="ECO:0000259" key="2">
    <source>
        <dbReference type="PROSITE" id="PS51038"/>
    </source>
</evidence>
<dbReference type="SMART" id="SM00439">
    <property type="entry name" value="BAH"/>
    <property type="match status" value="1"/>
</dbReference>
<gene>
    <name evidence="3" type="ORF">Goshw_017633</name>
</gene>
<feature type="compositionally biased region" description="Polar residues" evidence="1">
    <location>
        <begin position="167"/>
        <end position="182"/>
    </location>
</feature>
<dbReference type="Gene3D" id="2.30.30.490">
    <property type="match status" value="1"/>
</dbReference>
<evidence type="ECO:0000256" key="1">
    <source>
        <dbReference type="SAM" id="MobiDB-lite"/>
    </source>
</evidence>
<feature type="region of interest" description="Disordered" evidence="1">
    <location>
        <begin position="167"/>
        <end position="200"/>
    </location>
</feature>
<accession>A0A7J9L416</accession>
<name>A0A7J9L416_GOSSC</name>
<dbReference type="GO" id="GO:0005634">
    <property type="term" value="C:nucleus"/>
    <property type="evidence" value="ECO:0007669"/>
    <property type="project" value="TreeGrafter"/>
</dbReference>
<feature type="domain" description="BAH" evidence="2">
    <location>
        <begin position="300"/>
        <end position="416"/>
    </location>
</feature>
<evidence type="ECO:0000313" key="4">
    <source>
        <dbReference type="Proteomes" id="UP000593576"/>
    </source>
</evidence>
<dbReference type="GO" id="GO:0044027">
    <property type="term" value="P:negative regulation of gene expression via chromosomal CpG island methylation"/>
    <property type="evidence" value="ECO:0007669"/>
    <property type="project" value="TreeGrafter"/>
</dbReference>
<dbReference type="PROSITE" id="PS51038">
    <property type="entry name" value="BAH"/>
    <property type="match status" value="1"/>
</dbReference>
<evidence type="ECO:0000313" key="3">
    <source>
        <dbReference type="EMBL" id="MBA0853443.1"/>
    </source>
</evidence>
<dbReference type="Proteomes" id="UP000593576">
    <property type="component" value="Unassembled WGS sequence"/>
</dbReference>
<dbReference type="EMBL" id="JABFAF010000004">
    <property type="protein sequence ID" value="MBA0853443.1"/>
    <property type="molecule type" value="Genomic_DNA"/>
</dbReference>
<feature type="compositionally biased region" description="Polar residues" evidence="1">
    <location>
        <begin position="73"/>
        <end position="93"/>
    </location>
</feature>
<dbReference type="GO" id="GO:0003682">
    <property type="term" value="F:chromatin binding"/>
    <property type="evidence" value="ECO:0007669"/>
    <property type="project" value="InterPro"/>
</dbReference>
<dbReference type="GO" id="GO:0003677">
    <property type="term" value="F:DNA binding"/>
    <property type="evidence" value="ECO:0007669"/>
    <property type="project" value="TreeGrafter"/>
</dbReference>
<dbReference type="InterPro" id="IPR050390">
    <property type="entry name" value="C5-Methyltransferase"/>
</dbReference>
<dbReference type="OrthoDB" id="5376140at2759"/>
<comment type="caution">
    <text evidence="3">The sequence shown here is derived from an EMBL/GenBank/DDBJ whole genome shotgun (WGS) entry which is preliminary data.</text>
</comment>
<dbReference type="InterPro" id="IPR001025">
    <property type="entry name" value="BAH_dom"/>
</dbReference>
<feature type="compositionally biased region" description="Basic and acidic residues" evidence="1">
    <location>
        <begin position="183"/>
        <end position="196"/>
    </location>
</feature>
<organism evidence="3 4">
    <name type="scientific">Gossypium schwendimanii</name>
    <name type="common">Cotton</name>
    <dbReference type="NCBI Taxonomy" id="34291"/>
    <lineage>
        <taxon>Eukaryota</taxon>
        <taxon>Viridiplantae</taxon>
        <taxon>Streptophyta</taxon>
        <taxon>Embryophyta</taxon>
        <taxon>Tracheophyta</taxon>
        <taxon>Spermatophyta</taxon>
        <taxon>Magnoliopsida</taxon>
        <taxon>eudicotyledons</taxon>
        <taxon>Gunneridae</taxon>
        <taxon>Pentapetalae</taxon>
        <taxon>rosids</taxon>
        <taxon>malvids</taxon>
        <taxon>Malvales</taxon>
        <taxon>Malvaceae</taxon>
        <taxon>Malvoideae</taxon>
        <taxon>Gossypium</taxon>
    </lineage>
</organism>
<dbReference type="Pfam" id="PF01426">
    <property type="entry name" value="BAH"/>
    <property type="match status" value="1"/>
</dbReference>
<protein>
    <recommendedName>
        <fullName evidence="2">BAH domain-containing protein</fullName>
    </recommendedName>
</protein>
<dbReference type="Gene3D" id="3.40.50.150">
    <property type="entry name" value="Vaccinia Virus protein VP39"/>
    <property type="match status" value="1"/>
</dbReference>
<dbReference type="GO" id="GO:0003886">
    <property type="term" value="F:DNA (cytosine-5-)-methyltransferase activity"/>
    <property type="evidence" value="ECO:0007669"/>
    <property type="project" value="TreeGrafter"/>
</dbReference>
<feature type="region of interest" description="Disordered" evidence="1">
    <location>
        <begin position="50"/>
        <end position="93"/>
    </location>
</feature>
<dbReference type="PANTHER" id="PTHR10629">
    <property type="entry name" value="CYTOSINE-SPECIFIC METHYLTRANSFERASE"/>
    <property type="match status" value="1"/>
</dbReference>